<dbReference type="FunCoup" id="Q54M43">
    <property type="interactions" value="83"/>
</dbReference>
<keyword evidence="6" id="KW-1185">Reference proteome</keyword>
<dbReference type="GO" id="GO:0045335">
    <property type="term" value="C:phagocytic vesicle"/>
    <property type="evidence" value="ECO:0000318"/>
    <property type="project" value="GO_Central"/>
</dbReference>
<evidence type="ECO:0000313" key="5">
    <source>
        <dbReference type="EMBL" id="EAL64284.1"/>
    </source>
</evidence>
<keyword evidence="3" id="KW-1133">Transmembrane helix</keyword>
<dbReference type="AlphaFoldDB" id="Q54M43"/>
<keyword evidence="3" id="KW-0472">Membrane</keyword>
<keyword evidence="1" id="KW-0245">EGF-like domain</keyword>
<dbReference type="PANTHER" id="PTHR24032">
    <property type="entry name" value="EGF-LIKE DOMAIN-CONTAINING PROTEIN-RELATED-RELATED"/>
    <property type="match status" value="1"/>
</dbReference>
<dbReference type="GO" id="GO:0006907">
    <property type="term" value="P:pinocytosis"/>
    <property type="evidence" value="ECO:0000318"/>
    <property type="project" value="GO_Central"/>
</dbReference>
<dbReference type="HOGENOM" id="CLU_476035_0_0_1"/>
<protein>
    <recommendedName>
        <fullName evidence="4">EGF-like domain-containing protein</fullName>
    </recommendedName>
</protein>
<dbReference type="InterPro" id="IPR000742">
    <property type="entry name" value="EGF"/>
</dbReference>
<dbReference type="PaxDb" id="44689-DDB0186862"/>
<dbReference type="InParanoid" id="Q54M43"/>
<feature type="disulfide bond" evidence="1">
    <location>
        <begin position="351"/>
        <end position="360"/>
    </location>
</feature>
<dbReference type="VEuPathDB" id="AmoebaDB:DDB_G0286217"/>
<evidence type="ECO:0000256" key="1">
    <source>
        <dbReference type="PROSITE-ProRule" id="PRU00076"/>
    </source>
</evidence>
<organism evidence="5 6">
    <name type="scientific">Dictyostelium discoideum</name>
    <name type="common">Social amoeba</name>
    <dbReference type="NCBI Taxonomy" id="44689"/>
    <lineage>
        <taxon>Eukaryota</taxon>
        <taxon>Amoebozoa</taxon>
        <taxon>Evosea</taxon>
        <taxon>Eumycetozoa</taxon>
        <taxon>Dictyostelia</taxon>
        <taxon>Dictyosteliales</taxon>
        <taxon>Dictyosteliaceae</taxon>
        <taxon>Dictyostelium</taxon>
    </lineage>
</organism>
<evidence type="ECO:0000256" key="3">
    <source>
        <dbReference type="SAM" id="Phobius"/>
    </source>
</evidence>
<dbReference type="EMBL" id="AAFI02000085">
    <property type="protein sequence ID" value="EAL64284.1"/>
    <property type="molecule type" value="Genomic_DNA"/>
</dbReference>
<sequence length="573" mass="64784">MQNMENIYNLEFSNGKINYLNFTNLPPSLHYLTMENNGMTGTIPTWYPNNFSMLFLKGNKLTGEFDENWYNDDFDISDNYIDIYLPSCFKCHYLQPSISRPISGNRFKNFDPNNLEPCLSIDLNLSYNNSTDQLLLYGSDLGFPTSIMILDNPILVFDYGEQCKEIRIFKPRWKIGEVPKAINVTFPFLPQGQRTFEISAYNEFLPQISSIIRYSDYFIISGKYFAYNQSVTTVLISNHSCSIITSNFNEIQCYLSNSNQIINNEELITSIIQVMNVSSTFNFRVNQACNGNNCPIADCNKYGEYNYESGVCDCYSNEWRGYSCELKSLNCLSNDCSGNGYCNNIIGKCECNTNRVFDDCSGILCNNGHGCFNGGNCNFQNGICNCSSKWIESSGCATPKQSIDSQQLVQIENDQILTLIGWFGNINIFLTILIDGKICDIISNDNETIQCIPPYYPCDFIKTSSLELSVSQNNYIWNGIYNPIFINGCSNSNEGSSSSVGGNSDSSLPSPSSSSSSSNNPNLISLFILLFLIILVLLGFVFLRKLIIKNNYFRYNNLNTNENEVNIFLRNIN</sequence>
<dbReference type="GeneID" id="8625502"/>
<name>Q54M43_DICDI</name>
<dbReference type="RefSeq" id="XP_637788.1">
    <property type="nucleotide sequence ID" value="XM_632696.1"/>
</dbReference>
<dbReference type="PROSITE" id="PS50026">
    <property type="entry name" value="EGF_3"/>
    <property type="match status" value="1"/>
</dbReference>
<accession>Q54M43</accession>
<feature type="region of interest" description="Disordered" evidence="2">
    <location>
        <begin position="496"/>
        <end position="519"/>
    </location>
</feature>
<keyword evidence="1" id="KW-1015">Disulfide bond</keyword>
<evidence type="ECO:0000259" key="4">
    <source>
        <dbReference type="PROSITE" id="PS50026"/>
    </source>
</evidence>
<dbReference type="Proteomes" id="UP000002195">
    <property type="component" value="Unassembled WGS sequence"/>
</dbReference>
<gene>
    <name evidence="5" type="ORF">DDB_G0286217</name>
</gene>
<comment type="caution">
    <text evidence="1">Lacks conserved residue(s) required for the propagation of feature annotation.</text>
</comment>
<dbReference type="PANTHER" id="PTHR24032:SF8">
    <property type="entry name" value="EGF-LIKE DOMAIN-CONTAINING PROTEIN"/>
    <property type="match status" value="1"/>
</dbReference>
<dbReference type="KEGG" id="ddi:DDB_G0286217"/>
<evidence type="ECO:0000313" key="6">
    <source>
        <dbReference type="Proteomes" id="UP000002195"/>
    </source>
</evidence>
<feature type="domain" description="EGF-like" evidence="4">
    <location>
        <begin position="327"/>
        <end position="361"/>
    </location>
</feature>
<evidence type="ECO:0000256" key="2">
    <source>
        <dbReference type="SAM" id="MobiDB-lite"/>
    </source>
</evidence>
<dbReference type="SUPFAM" id="SSF52058">
    <property type="entry name" value="L domain-like"/>
    <property type="match status" value="1"/>
</dbReference>
<dbReference type="GO" id="GO:0005886">
    <property type="term" value="C:plasma membrane"/>
    <property type="evidence" value="ECO:0000318"/>
    <property type="project" value="GO_Central"/>
</dbReference>
<keyword evidence="3" id="KW-0812">Transmembrane</keyword>
<proteinExistence type="predicted"/>
<dbReference type="InterPro" id="IPR053331">
    <property type="entry name" value="EGF-like_comC"/>
</dbReference>
<feature type="transmembrane region" description="Helical" evidence="3">
    <location>
        <begin position="523"/>
        <end position="543"/>
    </location>
</feature>
<comment type="caution">
    <text evidence="5">The sequence shown here is derived from an EMBL/GenBank/DDBJ whole genome shotgun (WGS) entry which is preliminary data.</text>
</comment>
<reference evidence="5 6" key="1">
    <citation type="journal article" date="2005" name="Nature">
        <title>The genome of the social amoeba Dictyostelium discoideum.</title>
        <authorList>
            <consortium name="The Dictyostelium discoideum Sequencing Consortium"/>
            <person name="Eichinger L."/>
            <person name="Pachebat J.A."/>
            <person name="Glockner G."/>
            <person name="Rajandream M.A."/>
            <person name="Sucgang R."/>
            <person name="Berriman M."/>
            <person name="Song J."/>
            <person name="Olsen R."/>
            <person name="Szafranski K."/>
            <person name="Xu Q."/>
            <person name="Tunggal B."/>
            <person name="Kummerfeld S."/>
            <person name="Madera M."/>
            <person name="Konfortov B.A."/>
            <person name="Rivero F."/>
            <person name="Bankier A.T."/>
            <person name="Lehmann R."/>
            <person name="Hamlin N."/>
            <person name="Davies R."/>
            <person name="Gaudet P."/>
            <person name="Fey P."/>
            <person name="Pilcher K."/>
            <person name="Chen G."/>
            <person name="Saunders D."/>
            <person name="Sodergren E."/>
            <person name="Davis P."/>
            <person name="Kerhornou A."/>
            <person name="Nie X."/>
            <person name="Hall N."/>
            <person name="Anjard C."/>
            <person name="Hemphill L."/>
            <person name="Bason N."/>
            <person name="Farbrother P."/>
            <person name="Desany B."/>
            <person name="Just E."/>
            <person name="Morio T."/>
            <person name="Rost R."/>
            <person name="Churcher C."/>
            <person name="Cooper J."/>
            <person name="Haydock S."/>
            <person name="van Driessche N."/>
            <person name="Cronin A."/>
            <person name="Goodhead I."/>
            <person name="Muzny D."/>
            <person name="Mourier T."/>
            <person name="Pain A."/>
            <person name="Lu M."/>
            <person name="Harper D."/>
            <person name="Lindsay R."/>
            <person name="Hauser H."/>
            <person name="James K."/>
            <person name="Quiles M."/>
            <person name="Madan Babu M."/>
            <person name="Saito T."/>
            <person name="Buchrieser C."/>
            <person name="Wardroper A."/>
            <person name="Felder M."/>
            <person name="Thangavelu M."/>
            <person name="Johnson D."/>
            <person name="Knights A."/>
            <person name="Loulseged H."/>
            <person name="Mungall K."/>
            <person name="Oliver K."/>
            <person name="Price C."/>
            <person name="Quail M.A."/>
            <person name="Urushihara H."/>
            <person name="Hernandez J."/>
            <person name="Rabbinowitsch E."/>
            <person name="Steffen D."/>
            <person name="Sanders M."/>
            <person name="Ma J."/>
            <person name="Kohara Y."/>
            <person name="Sharp S."/>
            <person name="Simmonds M."/>
            <person name="Spiegler S."/>
            <person name="Tivey A."/>
            <person name="Sugano S."/>
            <person name="White B."/>
            <person name="Walker D."/>
            <person name="Woodward J."/>
            <person name="Winckler T."/>
            <person name="Tanaka Y."/>
            <person name="Shaulsky G."/>
            <person name="Schleicher M."/>
            <person name="Weinstock G."/>
            <person name="Rosenthal A."/>
            <person name="Cox E.C."/>
            <person name="Chisholm R.L."/>
            <person name="Gibbs R."/>
            <person name="Loomis W.F."/>
            <person name="Platzer M."/>
            <person name="Kay R.R."/>
            <person name="Williams J."/>
            <person name="Dear P.H."/>
            <person name="Noegel A.A."/>
            <person name="Barrell B."/>
            <person name="Kuspa A."/>
        </authorList>
    </citation>
    <scope>NUCLEOTIDE SEQUENCE [LARGE SCALE GENOMIC DNA]</scope>
    <source>
        <strain evidence="5 6">AX4</strain>
    </source>
</reference>